<dbReference type="PANTHER" id="PTHR43298">
    <property type="entry name" value="MULTIDRUG RESISTANCE PROTEIN NORM-RELATED"/>
    <property type="match status" value="1"/>
</dbReference>
<dbReference type="Pfam" id="PF01554">
    <property type="entry name" value="MatE"/>
    <property type="match status" value="2"/>
</dbReference>
<feature type="transmembrane region" description="Helical" evidence="13">
    <location>
        <begin position="87"/>
        <end position="114"/>
    </location>
</feature>
<comment type="similarity">
    <text evidence="3">Belongs to the multi antimicrobial extrusion (MATE) (TC 2.A.66.1) family.</text>
</comment>
<evidence type="ECO:0000256" key="12">
    <source>
        <dbReference type="ARBA" id="ARBA00031636"/>
    </source>
</evidence>
<feature type="transmembrane region" description="Helical" evidence="13">
    <location>
        <begin position="311"/>
        <end position="330"/>
    </location>
</feature>
<evidence type="ECO:0000256" key="6">
    <source>
        <dbReference type="ARBA" id="ARBA00022449"/>
    </source>
</evidence>
<name>A0A173QVS1_9FIRM</name>
<reference evidence="14 15" key="1">
    <citation type="submission" date="2015-09" db="EMBL/GenBank/DDBJ databases">
        <authorList>
            <consortium name="Pathogen Informatics"/>
        </authorList>
    </citation>
    <scope>NUCLEOTIDE SEQUENCE [LARGE SCALE GENOMIC DNA]</scope>
    <source>
        <strain evidence="14 15">2789STDY5608863</strain>
    </source>
</reference>
<keyword evidence="11 13" id="KW-0472">Membrane</keyword>
<dbReference type="PANTHER" id="PTHR43298:SF2">
    <property type="entry name" value="FMN_FAD EXPORTER YEEO-RELATED"/>
    <property type="match status" value="1"/>
</dbReference>
<comment type="function">
    <text evidence="1">Multidrug efflux pump.</text>
</comment>
<protein>
    <recommendedName>
        <fullName evidence="4">Probable multidrug resistance protein NorM</fullName>
    </recommendedName>
    <alternativeName>
        <fullName evidence="12">Multidrug-efflux transporter</fullName>
    </alternativeName>
</protein>
<dbReference type="InterPro" id="IPR002528">
    <property type="entry name" value="MATE_fam"/>
</dbReference>
<dbReference type="GO" id="GO:0005886">
    <property type="term" value="C:plasma membrane"/>
    <property type="evidence" value="ECO:0007669"/>
    <property type="project" value="UniProtKB-SubCell"/>
</dbReference>
<feature type="transmembrane region" description="Helical" evidence="13">
    <location>
        <begin position="166"/>
        <end position="186"/>
    </location>
</feature>
<feature type="transmembrane region" description="Helical" evidence="13">
    <location>
        <begin position="46"/>
        <end position="67"/>
    </location>
</feature>
<dbReference type="InterPro" id="IPR048279">
    <property type="entry name" value="MdtK-like"/>
</dbReference>
<keyword evidence="9 13" id="KW-1133">Transmembrane helix</keyword>
<evidence type="ECO:0000256" key="11">
    <source>
        <dbReference type="ARBA" id="ARBA00023136"/>
    </source>
</evidence>
<keyword evidence="8 13" id="KW-0812">Transmembrane</keyword>
<gene>
    <name evidence="14" type="primary">mepA_1</name>
    <name evidence="14" type="ORF">ERS852420_00044</name>
</gene>
<keyword evidence="6" id="KW-0050">Antiport</keyword>
<evidence type="ECO:0000313" key="15">
    <source>
        <dbReference type="Proteomes" id="UP000095495"/>
    </source>
</evidence>
<proteinExistence type="inferred from homology"/>
<feature type="transmembrane region" description="Helical" evidence="13">
    <location>
        <begin position="383"/>
        <end position="404"/>
    </location>
</feature>
<feature type="transmembrane region" description="Helical" evidence="13">
    <location>
        <begin position="440"/>
        <end position="460"/>
    </location>
</feature>
<comment type="subcellular location">
    <subcellularLocation>
        <location evidence="2">Cell membrane</location>
        <topology evidence="2">Multi-pass membrane protein</topology>
    </subcellularLocation>
</comment>
<evidence type="ECO:0000256" key="1">
    <source>
        <dbReference type="ARBA" id="ARBA00003408"/>
    </source>
</evidence>
<feature type="transmembrane region" description="Helical" evidence="13">
    <location>
        <begin position="126"/>
        <end position="146"/>
    </location>
</feature>
<dbReference type="GO" id="GO:0006811">
    <property type="term" value="P:monoatomic ion transport"/>
    <property type="evidence" value="ECO:0007669"/>
    <property type="project" value="UniProtKB-KW"/>
</dbReference>
<feature type="transmembrane region" description="Helical" evidence="13">
    <location>
        <begin position="342"/>
        <end position="363"/>
    </location>
</feature>
<evidence type="ECO:0000256" key="7">
    <source>
        <dbReference type="ARBA" id="ARBA00022475"/>
    </source>
</evidence>
<keyword evidence="5" id="KW-0813">Transport</keyword>
<dbReference type="Proteomes" id="UP000095495">
    <property type="component" value="Unassembled WGS sequence"/>
</dbReference>
<evidence type="ECO:0000256" key="8">
    <source>
        <dbReference type="ARBA" id="ARBA00022692"/>
    </source>
</evidence>
<evidence type="ECO:0000256" key="9">
    <source>
        <dbReference type="ARBA" id="ARBA00022989"/>
    </source>
</evidence>
<dbReference type="EMBL" id="CYXV01000001">
    <property type="protein sequence ID" value="CUM69388.1"/>
    <property type="molecule type" value="Genomic_DNA"/>
</dbReference>
<evidence type="ECO:0000256" key="4">
    <source>
        <dbReference type="ARBA" id="ARBA00020268"/>
    </source>
</evidence>
<evidence type="ECO:0000256" key="2">
    <source>
        <dbReference type="ARBA" id="ARBA00004651"/>
    </source>
</evidence>
<evidence type="ECO:0000256" key="13">
    <source>
        <dbReference type="SAM" id="Phobius"/>
    </source>
</evidence>
<organism evidence="14 15">
    <name type="scientific">Roseburia faecis</name>
    <dbReference type="NCBI Taxonomy" id="301302"/>
    <lineage>
        <taxon>Bacteria</taxon>
        <taxon>Bacillati</taxon>
        <taxon>Bacillota</taxon>
        <taxon>Clostridia</taxon>
        <taxon>Lachnospirales</taxon>
        <taxon>Lachnospiraceae</taxon>
        <taxon>Roseburia</taxon>
    </lineage>
</organism>
<evidence type="ECO:0000256" key="5">
    <source>
        <dbReference type="ARBA" id="ARBA00022448"/>
    </source>
</evidence>
<accession>A0A173QVS1</accession>
<dbReference type="InterPro" id="IPR050222">
    <property type="entry name" value="MATE_MdtK"/>
</dbReference>
<feature type="transmembrane region" description="Helical" evidence="13">
    <location>
        <begin position="198"/>
        <end position="219"/>
    </location>
</feature>
<dbReference type="GO" id="GO:0015297">
    <property type="term" value="F:antiporter activity"/>
    <property type="evidence" value="ECO:0007669"/>
    <property type="project" value="UniProtKB-KW"/>
</dbReference>
<dbReference type="AlphaFoldDB" id="A0A173QVS1"/>
<sequence>MDGKNRLTCMIFGRKIPCGNRNFHRGFCFMNTSDSNFFGTEKVSRILLKIAPPVMLAQLIQALYNIVDSLFVGKYSESGLTALSIIYPLQLLMIAIAVGTGVGINTAMAHYLGVHDEKKANEYGGIGTPLTLVLWVLFALICFLFMPAYARMSTDSPEVIKDVIVYGRIVCVFSIGLFTESIWTKILQANGDMRTPMIAQIVGALVNIALDPLFIFGMFGLPKLGIAGAAIATVVGQIVAALIVMRKGFCKSPQLSVYPKDICFIYKLGIPNILMQSAYTFYILGLNLILATFSDQAVTALGLYYKWQSFFFIPLGALQTCIVPVISYNYASGRIDRCKKTLSTSLVGGMGLMFIGTLVFNLIPGQMLRVFTSDPQVIAIGTVGFHFVGISFIPMVTSLIFPVFFQAVGAAVKSSLLTVVRTMILFVPLGYLFSRLGLNYFWFTFPVTEVLTTLVGVFFYRRFMAQQK</sequence>
<evidence type="ECO:0000313" key="14">
    <source>
        <dbReference type="EMBL" id="CUM69388.1"/>
    </source>
</evidence>
<evidence type="ECO:0000256" key="10">
    <source>
        <dbReference type="ARBA" id="ARBA00023065"/>
    </source>
</evidence>
<dbReference type="NCBIfam" id="TIGR00797">
    <property type="entry name" value="matE"/>
    <property type="match status" value="1"/>
</dbReference>
<evidence type="ECO:0000256" key="3">
    <source>
        <dbReference type="ARBA" id="ARBA00010199"/>
    </source>
</evidence>
<dbReference type="PIRSF" id="PIRSF006603">
    <property type="entry name" value="DinF"/>
    <property type="match status" value="1"/>
</dbReference>
<dbReference type="GO" id="GO:0042910">
    <property type="term" value="F:xenobiotic transmembrane transporter activity"/>
    <property type="evidence" value="ECO:0007669"/>
    <property type="project" value="InterPro"/>
</dbReference>
<feature type="transmembrane region" description="Helical" evidence="13">
    <location>
        <begin position="225"/>
        <end position="245"/>
    </location>
</feature>
<keyword evidence="10" id="KW-0406">Ion transport</keyword>
<feature type="transmembrane region" description="Helical" evidence="13">
    <location>
        <begin position="416"/>
        <end position="434"/>
    </location>
</feature>
<keyword evidence="7" id="KW-1003">Cell membrane</keyword>